<name>A0A495RCK9_9GAMM</name>
<dbReference type="InterPro" id="IPR004449">
    <property type="entry name" value="SixA"/>
</dbReference>
<keyword evidence="2" id="KW-1185">Reference proteome</keyword>
<organism evidence="1 2">
    <name type="scientific">Orbus hercynius</name>
    <dbReference type="NCBI Taxonomy" id="593135"/>
    <lineage>
        <taxon>Bacteria</taxon>
        <taxon>Pseudomonadati</taxon>
        <taxon>Pseudomonadota</taxon>
        <taxon>Gammaproteobacteria</taxon>
        <taxon>Orbales</taxon>
        <taxon>Orbaceae</taxon>
        <taxon>Orbus</taxon>
    </lineage>
</organism>
<dbReference type="GO" id="GO:0005737">
    <property type="term" value="C:cytoplasm"/>
    <property type="evidence" value="ECO:0007669"/>
    <property type="project" value="InterPro"/>
</dbReference>
<dbReference type="NCBIfam" id="TIGR00249">
    <property type="entry name" value="sixA"/>
    <property type="match status" value="1"/>
</dbReference>
<dbReference type="CDD" id="cd07067">
    <property type="entry name" value="HP_PGM_like"/>
    <property type="match status" value="1"/>
</dbReference>
<dbReference type="EMBL" id="RBWY01000003">
    <property type="protein sequence ID" value="RKS85203.1"/>
    <property type="molecule type" value="Genomic_DNA"/>
</dbReference>
<dbReference type="AlphaFoldDB" id="A0A495RCK9"/>
<dbReference type="SUPFAM" id="SSF53254">
    <property type="entry name" value="Phosphoglycerate mutase-like"/>
    <property type="match status" value="1"/>
</dbReference>
<sequence>MKVYVMRHGEAGYSASSDSSRPLTPFGEKQCQSVAHWFNEQQITFDLGLASPYVRAQQTYSIIADLVPIKQTETNELLTPSGCAMHVVDNLSILSLTGIHSVLIVSHLPLVGYLVNELCPHVSPPMFSTADVACISLSPNVQGVLEWHHHCV</sequence>
<protein>
    <submittedName>
        <fullName evidence="1">Phosphohistidine phosphatase SixA</fullName>
    </submittedName>
</protein>
<proteinExistence type="predicted"/>
<dbReference type="SMART" id="SM00855">
    <property type="entry name" value="PGAM"/>
    <property type="match status" value="1"/>
</dbReference>
<dbReference type="GO" id="GO:0101006">
    <property type="term" value="F:protein histidine phosphatase activity"/>
    <property type="evidence" value="ECO:0007669"/>
    <property type="project" value="InterPro"/>
</dbReference>
<dbReference type="InterPro" id="IPR013078">
    <property type="entry name" value="His_Pase_superF_clade-1"/>
</dbReference>
<comment type="caution">
    <text evidence="1">The sequence shown here is derived from an EMBL/GenBank/DDBJ whole genome shotgun (WGS) entry which is preliminary data.</text>
</comment>
<evidence type="ECO:0000313" key="1">
    <source>
        <dbReference type="EMBL" id="RKS85203.1"/>
    </source>
</evidence>
<accession>A0A495RCK9</accession>
<dbReference type="OrthoDB" id="92610at2"/>
<dbReference type="Proteomes" id="UP000278542">
    <property type="component" value="Unassembled WGS sequence"/>
</dbReference>
<evidence type="ECO:0000313" key="2">
    <source>
        <dbReference type="Proteomes" id="UP000278542"/>
    </source>
</evidence>
<gene>
    <name evidence="1" type="ORF">DES39_1713</name>
</gene>
<dbReference type="InterPro" id="IPR029033">
    <property type="entry name" value="His_PPase_superfam"/>
</dbReference>
<dbReference type="Gene3D" id="3.40.50.1240">
    <property type="entry name" value="Phosphoglycerate mutase-like"/>
    <property type="match status" value="1"/>
</dbReference>
<dbReference type="Pfam" id="PF00300">
    <property type="entry name" value="His_Phos_1"/>
    <property type="match status" value="1"/>
</dbReference>
<reference evidence="1 2" key="1">
    <citation type="submission" date="2018-10" db="EMBL/GenBank/DDBJ databases">
        <title>Genomic Encyclopedia of Type Strains, Phase IV (KMG-IV): sequencing the most valuable type-strain genomes for metagenomic binning, comparative biology and taxonomic classification.</title>
        <authorList>
            <person name="Goeker M."/>
        </authorList>
    </citation>
    <scope>NUCLEOTIDE SEQUENCE [LARGE SCALE GENOMIC DNA]</scope>
    <source>
        <strain evidence="1 2">DSM 22228</strain>
    </source>
</reference>
<dbReference type="RefSeq" id="WP_121145356.1">
    <property type="nucleotide sequence ID" value="NZ_RBWY01000003.1"/>
</dbReference>